<protein>
    <submittedName>
        <fullName evidence="1">DUF1045 domain-containing protein</fullName>
    </submittedName>
</protein>
<name>A0A8J7MRN5_9RHOB</name>
<sequence>MKDFKRYAVYYAPRRGDFAEAAADWLGWDVATGKPRLQPDLPGLPRALADLTVAPRKYGFHGTIKAPFRLAEGASESDLQTATAGLARRLAPARMPGLRLAWLGGFLALIPDGDEAGLTALGAEVVRGLDGLRAPLTPEERARRKPDRLTVRQRELLDQWGYPHVMELFRFHLTLSDDLPEDEILPVAEVAQDWFAPVLPQPFVVEDLCLFGEDMLGRFNLIGRHALTG</sequence>
<dbReference type="InterPro" id="IPR009389">
    <property type="entry name" value="DUF1045"/>
</dbReference>
<reference evidence="1" key="1">
    <citation type="submission" date="2021-01" db="EMBL/GenBank/DDBJ databases">
        <title>Genome seq and assembly of Tabrizicola sp. KVB23.</title>
        <authorList>
            <person name="Chhetri G."/>
        </authorList>
    </citation>
    <scope>NUCLEOTIDE SEQUENCE</scope>
    <source>
        <strain evidence="1">KVB23</strain>
    </source>
</reference>
<dbReference type="Proteomes" id="UP000619033">
    <property type="component" value="Unassembled WGS sequence"/>
</dbReference>
<gene>
    <name evidence="1" type="ORF">JI744_14150</name>
</gene>
<dbReference type="RefSeq" id="WP_202661789.1">
    <property type="nucleotide sequence ID" value="NZ_JAESVP010000007.1"/>
</dbReference>
<dbReference type="EMBL" id="JAESVP010000007">
    <property type="protein sequence ID" value="MBL4929247.1"/>
    <property type="molecule type" value="Genomic_DNA"/>
</dbReference>
<keyword evidence="2" id="KW-1185">Reference proteome</keyword>
<organism evidence="1 2">
    <name type="scientific">Fuscibacter oryzae</name>
    <dbReference type="NCBI Taxonomy" id="2803939"/>
    <lineage>
        <taxon>Bacteria</taxon>
        <taxon>Pseudomonadati</taxon>
        <taxon>Pseudomonadota</taxon>
        <taxon>Alphaproteobacteria</taxon>
        <taxon>Rhodobacterales</taxon>
        <taxon>Paracoccaceae</taxon>
        <taxon>Fuscibacter</taxon>
    </lineage>
</organism>
<dbReference type="Pfam" id="PF06299">
    <property type="entry name" value="DUF1045"/>
    <property type="match status" value="1"/>
</dbReference>
<dbReference type="PIRSF" id="PIRSF033328">
    <property type="entry name" value="Phest_Mll4975"/>
    <property type="match status" value="1"/>
</dbReference>
<comment type="caution">
    <text evidence="1">The sequence shown here is derived from an EMBL/GenBank/DDBJ whole genome shotgun (WGS) entry which is preliminary data.</text>
</comment>
<proteinExistence type="predicted"/>
<dbReference type="AlphaFoldDB" id="A0A8J7MRN5"/>
<evidence type="ECO:0000313" key="2">
    <source>
        <dbReference type="Proteomes" id="UP000619033"/>
    </source>
</evidence>
<evidence type="ECO:0000313" key="1">
    <source>
        <dbReference type="EMBL" id="MBL4929247.1"/>
    </source>
</evidence>
<dbReference type="NCBIfam" id="TIGR03223">
    <property type="entry name" value="Phn_opern_protn"/>
    <property type="match status" value="1"/>
</dbReference>
<accession>A0A8J7MRN5</accession>